<evidence type="ECO:0000313" key="3">
    <source>
        <dbReference type="EMBL" id="KOX76700.1"/>
    </source>
</evidence>
<evidence type="ECO:0000256" key="1">
    <source>
        <dbReference type="SAM" id="Coils"/>
    </source>
</evidence>
<evidence type="ECO:0000256" key="2">
    <source>
        <dbReference type="SAM" id="MobiDB-lite"/>
    </source>
</evidence>
<dbReference type="Proteomes" id="UP000053105">
    <property type="component" value="Unassembled WGS sequence"/>
</dbReference>
<keyword evidence="4" id="KW-1185">Reference proteome</keyword>
<dbReference type="EMBL" id="KQ435742">
    <property type="protein sequence ID" value="KOX76700.1"/>
    <property type="molecule type" value="Genomic_DNA"/>
</dbReference>
<dbReference type="GO" id="GO:0051256">
    <property type="term" value="P:mitotic spindle midzone assembly"/>
    <property type="evidence" value="ECO:0007669"/>
    <property type="project" value="TreeGrafter"/>
</dbReference>
<feature type="region of interest" description="Disordered" evidence="2">
    <location>
        <begin position="452"/>
        <end position="479"/>
    </location>
</feature>
<name>A0A0M9A3W1_9HYME</name>
<dbReference type="InterPro" id="IPR007145">
    <property type="entry name" value="MAP65_Ase1_PRC1"/>
</dbReference>
<reference evidence="3 4" key="1">
    <citation type="submission" date="2015-07" db="EMBL/GenBank/DDBJ databases">
        <title>The genome of Melipona quadrifasciata.</title>
        <authorList>
            <person name="Pan H."/>
            <person name="Kapheim K."/>
        </authorList>
    </citation>
    <scope>NUCLEOTIDE SEQUENCE [LARGE SCALE GENOMIC DNA]</scope>
    <source>
        <strain evidence="3">0111107301</strain>
        <tissue evidence="3">Whole body</tissue>
    </source>
</reference>
<gene>
    <name evidence="3" type="ORF">WN51_11055</name>
</gene>
<dbReference type="Gene3D" id="1.20.58.1520">
    <property type="match status" value="1"/>
</dbReference>
<dbReference type="GO" id="GO:0005737">
    <property type="term" value="C:cytoplasm"/>
    <property type="evidence" value="ECO:0007669"/>
    <property type="project" value="TreeGrafter"/>
</dbReference>
<dbReference type="GO" id="GO:1990023">
    <property type="term" value="C:mitotic spindle midzone"/>
    <property type="evidence" value="ECO:0007669"/>
    <property type="project" value="TreeGrafter"/>
</dbReference>
<feature type="coiled-coil region" evidence="1">
    <location>
        <begin position="218"/>
        <end position="245"/>
    </location>
</feature>
<dbReference type="OrthoDB" id="642895at2759"/>
<accession>A0A0M9A3W1</accession>
<feature type="coiled-coil region" evidence="1">
    <location>
        <begin position="388"/>
        <end position="415"/>
    </location>
</feature>
<evidence type="ECO:0000313" key="4">
    <source>
        <dbReference type="Proteomes" id="UP000053105"/>
    </source>
</evidence>
<proteinExistence type="predicted"/>
<dbReference type="PANTHER" id="PTHR19321:SF41">
    <property type="entry name" value="FASCETTO-RELATED"/>
    <property type="match status" value="1"/>
</dbReference>
<feature type="region of interest" description="Disordered" evidence="2">
    <location>
        <begin position="536"/>
        <end position="587"/>
    </location>
</feature>
<organism evidence="3 4">
    <name type="scientific">Melipona quadrifasciata</name>
    <dbReference type="NCBI Taxonomy" id="166423"/>
    <lineage>
        <taxon>Eukaryota</taxon>
        <taxon>Metazoa</taxon>
        <taxon>Ecdysozoa</taxon>
        <taxon>Arthropoda</taxon>
        <taxon>Hexapoda</taxon>
        <taxon>Insecta</taxon>
        <taxon>Pterygota</taxon>
        <taxon>Neoptera</taxon>
        <taxon>Endopterygota</taxon>
        <taxon>Hymenoptera</taxon>
        <taxon>Apocrita</taxon>
        <taxon>Aculeata</taxon>
        <taxon>Apoidea</taxon>
        <taxon>Anthophila</taxon>
        <taxon>Apidae</taxon>
        <taxon>Melipona</taxon>
    </lineage>
</organism>
<dbReference type="GO" id="GO:0008017">
    <property type="term" value="F:microtubule binding"/>
    <property type="evidence" value="ECO:0007669"/>
    <property type="project" value="InterPro"/>
</dbReference>
<protein>
    <submittedName>
        <fullName evidence="3">Protein regulator of cytokinesis 1</fullName>
    </submittedName>
</protein>
<dbReference type="STRING" id="166423.A0A0M9A3W1"/>
<dbReference type="PANTHER" id="PTHR19321">
    <property type="entry name" value="PROTEIN REGULATOR OF CYTOKINESIS 1 PRC1-RELATED"/>
    <property type="match status" value="1"/>
</dbReference>
<dbReference type="Pfam" id="PF03999">
    <property type="entry name" value="MAP65_ASE1"/>
    <property type="match status" value="1"/>
</dbReference>
<sequence>MADITEWEPYIQKTVVKLRSTLSKLNEVWKEIGFNHETRSVYCEQAFEHINDLLNDMVSESDSKKEMLLINIRDLIEQIGVLTKELEIDVGTAGYEELPLKEVEQVLRADLHKLQYCKEQRITHLKELLARERSLCKVLGTQPINIIEEKVPSEEELNSFKLYLEKQEDEKTRLEAVFKEQRRAIIRMIDDLGAPSLSNFEQSVYKDSENFILNSSNMNKLRELRDELKCKVDTAKEHVENLKQELINIWKYLNEPEHICQSFLNNYVGYSAATTDALTIELERCKEKRKQNIAKYVSEVRSQLVMLWDLCKFSEQERKKFIHFASNTYTEDLLTLHELEVKRVQEFYDSNKAIFELFQERKNLWTKMKELLQRANHPDRFYNRGGQLLMEEKERKTIQKKLPKIEEELRNLVKEYESTHGETFTINGIAVGALGTRRHTPVNYSKRKLLFSPSPNTSAKRRNVSIGANGSKTKRNKKIPKRVLLLKNDAKQEISTLENSTATDTTYNQFKEHLEDRKELRSSLISEQLLANVTKSKLKTPVRTPAKPLRKNLPLAKKPATPKLSQSQSQSQLHKSPRSPRIAQSTKLATVSTPLPIIF</sequence>
<dbReference type="AlphaFoldDB" id="A0A0M9A3W1"/>
<keyword evidence="1" id="KW-0175">Coiled coil</keyword>